<comment type="subcellular location">
    <subcellularLocation>
        <location evidence="1">Nucleus</location>
    </subcellularLocation>
</comment>
<dbReference type="AlphaFoldDB" id="A0A165DTI3"/>
<keyword evidence="8" id="KW-1185">Reference proteome</keyword>
<dbReference type="Pfam" id="PF13921">
    <property type="entry name" value="Myb_DNA-bind_6"/>
    <property type="match status" value="1"/>
</dbReference>
<gene>
    <name evidence="7" type="ORF">LAESUDRAFT_655614</name>
</gene>
<dbReference type="InterPro" id="IPR001005">
    <property type="entry name" value="SANT/Myb"/>
</dbReference>
<reference evidence="7 8" key="1">
    <citation type="journal article" date="2016" name="Mol. Biol. Evol.">
        <title>Comparative Genomics of Early-Diverging Mushroom-Forming Fungi Provides Insights into the Origins of Lignocellulose Decay Capabilities.</title>
        <authorList>
            <person name="Nagy L.G."/>
            <person name="Riley R."/>
            <person name="Tritt A."/>
            <person name="Adam C."/>
            <person name="Daum C."/>
            <person name="Floudas D."/>
            <person name="Sun H."/>
            <person name="Yadav J.S."/>
            <person name="Pangilinan J."/>
            <person name="Larsson K.H."/>
            <person name="Matsuura K."/>
            <person name="Barry K."/>
            <person name="Labutti K."/>
            <person name="Kuo R."/>
            <person name="Ohm R.A."/>
            <person name="Bhattacharya S.S."/>
            <person name="Shirouzu T."/>
            <person name="Yoshinaga Y."/>
            <person name="Martin F.M."/>
            <person name="Grigoriev I.V."/>
            <person name="Hibbett D.S."/>
        </authorList>
    </citation>
    <scope>NUCLEOTIDE SEQUENCE [LARGE SCALE GENOMIC DNA]</scope>
    <source>
        <strain evidence="7 8">93-53</strain>
    </source>
</reference>
<dbReference type="Gene3D" id="1.10.10.60">
    <property type="entry name" value="Homeodomain-like"/>
    <property type="match status" value="2"/>
</dbReference>
<dbReference type="GO" id="GO:0005634">
    <property type="term" value="C:nucleus"/>
    <property type="evidence" value="ECO:0007669"/>
    <property type="project" value="UniProtKB-SubCell"/>
</dbReference>
<organism evidence="7 8">
    <name type="scientific">Laetiporus sulphureus 93-53</name>
    <dbReference type="NCBI Taxonomy" id="1314785"/>
    <lineage>
        <taxon>Eukaryota</taxon>
        <taxon>Fungi</taxon>
        <taxon>Dikarya</taxon>
        <taxon>Basidiomycota</taxon>
        <taxon>Agaricomycotina</taxon>
        <taxon>Agaricomycetes</taxon>
        <taxon>Polyporales</taxon>
        <taxon>Laetiporus</taxon>
    </lineage>
</organism>
<feature type="domain" description="HTH myb-type" evidence="6">
    <location>
        <begin position="160"/>
        <end position="213"/>
    </location>
</feature>
<dbReference type="SMART" id="SM00717">
    <property type="entry name" value="SANT"/>
    <property type="match status" value="4"/>
</dbReference>
<dbReference type="InterPro" id="IPR017930">
    <property type="entry name" value="Myb_dom"/>
</dbReference>
<dbReference type="PANTHER" id="PTHR46380:SF2">
    <property type="entry name" value="CYCLIN-D-BINDING MYB-LIKE TRANSCRIPTION FACTOR 1"/>
    <property type="match status" value="1"/>
</dbReference>
<dbReference type="SUPFAM" id="SSF46689">
    <property type="entry name" value="Homeodomain-like"/>
    <property type="match status" value="2"/>
</dbReference>
<dbReference type="GeneID" id="63821596"/>
<protein>
    <submittedName>
        <fullName evidence="7">Uncharacterized protein</fullName>
    </submittedName>
</protein>
<accession>A0A165DTI3</accession>
<keyword evidence="2" id="KW-0238">DNA-binding</keyword>
<evidence type="ECO:0000256" key="1">
    <source>
        <dbReference type="ARBA" id="ARBA00004123"/>
    </source>
</evidence>
<feature type="domain" description="Myb-like" evidence="5">
    <location>
        <begin position="212"/>
        <end position="273"/>
    </location>
</feature>
<dbReference type="PANTHER" id="PTHR46380">
    <property type="entry name" value="CYCLIN-D-BINDING MYB-LIKE TRANSCRIPTION FACTOR 1"/>
    <property type="match status" value="1"/>
</dbReference>
<dbReference type="PROSITE" id="PS51294">
    <property type="entry name" value="HTH_MYB"/>
    <property type="match status" value="1"/>
</dbReference>
<dbReference type="CDD" id="cd00167">
    <property type="entry name" value="SANT"/>
    <property type="match status" value="1"/>
</dbReference>
<evidence type="ECO:0000259" key="5">
    <source>
        <dbReference type="PROSITE" id="PS50090"/>
    </source>
</evidence>
<keyword evidence="3" id="KW-0539">Nucleus</keyword>
<dbReference type="STRING" id="1314785.A0A165DTI3"/>
<feature type="region of interest" description="Disordered" evidence="4">
    <location>
        <begin position="1"/>
        <end position="60"/>
    </location>
</feature>
<dbReference type="Proteomes" id="UP000076871">
    <property type="component" value="Unassembled WGS sequence"/>
</dbReference>
<feature type="compositionally biased region" description="Low complexity" evidence="4">
    <location>
        <begin position="37"/>
        <end position="46"/>
    </location>
</feature>
<dbReference type="InterPro" id="IPR009057">
    <property type="entry name" value="Homeodomain-like_sf"/>
</dbReference>
<sequence>MPPPAGPAPPPIGQQPARSDDILGCPPKQKKISQQSAQPVAAVTQLVPPPPPEAAPAEHDNPEHAHMLANVWMNATKLAEMVKKEGLVYKKGKFSAIEEMQLNAAIENYRVAKGLTEYDIEKNVIFSKERGRDSFWQEITSALHLRPIIAVYHHVRRTRHPDSRKGKWTDSEDDELARAVSDHGQQWEKVGLIVKRMSSDCRDRWRNHLQDRSTRRSGTWTKEEEEELTRIVTEMTLQKGKDIDNDIFWGVVSQRMGGKRGRQQCRIKWTDTLSTQMKNAGERPRWSQMDAYILVHKVDSLNVRDDTEIDWKLLPDEHWNIWSAHSLQRRWLTMKRSVKGYEDMTHAEIMEILKTKKAQALPLPVSSRRKKNKVTSAEAVNDSDSVDGGPEREDGSSSACVHVGADTANSV</sequence>
<name>A0A165DTI3_9APHY</name>
<dbReference type="InParanoid" id="A0A165DTI3"/>
<feature type="domain" description="Myb-like" evidence="5">
    <location>
        <begin position="160"/>
        <end position="209"/>
    </location>
</feature>
<evidence type="ECO:0000313" key="8">
    <source>
        <dbReference type="Proteomes" id="UP000076871"/>
    </source>
</evidence>
<dbReference type="GO" id="GO:0003700">
    <property type="term" value="F:DNA-binding transcription factor activity"/>
    <property type="evidence" value="ECO:0007669"/>
    <property type="project" value="TreeGrafter"/>
</dbReference>
<dbReference type="RefSeq" id="XP_040763341.1">
    <property type="nucleotide sequence ID" value="XM_040904566.1"/>
</dbReference>
<dbReference type="OrthoDB" id="39591at2759"/>
<proteinExistence type="predicted"/>
<dbReference type="EMBL" id="KV427629">
    <property type="protein sequence ID" value="KZT05601.1"/>
    <property type="molecule type" value="Genomic_DNA"/>
</dbReference>
<dbReference type="GO" id="GO:0000976">
    <property type="term" value="F:transcription cis-regulatory region binding"/>
    <property type="evidence" value="ECO:0007669"/>
    <property type="project" value="TreeGrafter"/>
</dbReference>
<evidence type="ECO:0000256" key="2">
    <source>
        <dbReference type="ARBA" id="ARBA00023125"/>
    </source>
</evidence>
<evidence type="ECO:0000256" key="3">
    <source>
        <dbReference type="ARBA" id="ARBA00023242"/>
    </source>
</evidence>
<evidence type="ECO:0000259" key="6">
    <source>
        <dbReference type="PROSITE" id="PS51294"/>
    </source>
</evidence>
<dbReference type="PROSITE" id="PS50090">
    <property type="entry name" value="MYB_LIKE"/>
    <property type="match status" value="2"/>
</dbReference>
<evidence type="ECO:0000256" key="4">
    <source>
        <dbReference type="SAM" id="MobiDB-lite"/>
    </source>
</evidence>
<dbReference type="InterPro" id="IPR051651">
    <property type="entry name" value="DMTF1_DNA-bind_reg"/>
</dbReference>
<evidence type="ECO:0000313" key="7">
    <source>
        <dbReference type="EMBL" id="KZT05601.1"/>
    </source>
</evidence>
<feature type="region of interest" description="Disordered" evidence="4">
    <location>
        <begin position="364"/>
        <end position="411"/>
    </location>
</feature>
<feature type="compositionally biased region" description="Pro residues" evidence="4">
    <location>
        <begin position="1"/>
        <end position="13"/>
    </location>
</feature>